<protein>
    <submittedName>
        <fullName evidence="2">Uncharacterized protein</fullName>
    </submittedName>
</protein>
<evidence type="ECO:0000256" key="1">
    <source>
        <dbReference type="SAM" id="Phobius"/>
    </source>
</evidence>
<keyword evidence="3" id="KW-1185">Reference proteome</keyword>
<dbReference type="AlphaFoldDB" id="A0A3N6PGA3"/>
<dbReference type="Proteomes" id="UP000269154">
    <property type="component" value="Unassembled WGS sequence"/>
</dbReference>
<accession>A0A3N6PGA3</accession>
<sequence length="169" mass="18433">MTSNNDGPRTQIIVAIIGGTAVIIAALIAAIGQYCSQSNATKEIKLLQELGNKRIECTSNGQLCTPRREEQIEVKEDGILYAEYIVPPGHCGPIIIYFYVDNRLKGREEYQIDNYKSVKKDLGFIAKGTHTLALEAKGVTGGCNKGKLNSWGGAVNLHILPDPPIFCRS</sequence>
<keyword evidence="1" id="KW-0472">Membrane</keyword>
<gene>
    <name evidence="2" type="ORF">D5R40_06915</name>
</gene>
<proteinExistence type="predicted"/>
<organism evidence="2 3">
    <name type="scientific">Okeania hirsuta</name>
    <dbReference type="NCBI Taxonomy" id="1458930"/>
    <lineage>
        <taxon>Bacteria</taxon>
        <taxon>Bacillati</taxon>
        <taxon>Cyanobacteriota</taxon>
        <taxon>Cyanophyceae</taxon>
        <taxon>Oscillatoriophycideae</taxon>
        <taxon>Oscillatoriales</taxon>
        <taxon>Microcoleaceae</taxon>
        <taxon>Okeania</taxon>
    </lineage>
</organism>
<feature type="transmembrane region" description="Helical" evidence="1">
    <location>
        <begin position="12"/>
        <end position="32"/>
    </location>
</feature>
<keyword evidence="1" id="KW-0812">Transmembrane</keyword>
<keyword evidence="1" id="KW-1133">Transmembrane helix</keyword>
<dbReference type="RefSeq" id="WP_124154409.1">
    <property type="nucleotide sequence ID" value="NZ_CAWOLW010000168.1"/>
</dbReference>
<reference evidence="2 3" key="1">
    <citation type="journal article" date="2018" name="ACS Chem. Biol.">
        <title>Ketoreductase domain dysfunction expands chemodiversity: malyngamide biosynthesis in the cyanobacterium Okeania hirsuta.</title>
        <authorList>
            <person name="Moss N.A."/>
            <person name="Leao T."/>
            <person name="Rankin M."/>
            <person name="McCullough T.M."/>
            <person name="Qu P."/>
            <person name="Korobeynikov A."/>
            <person name="Smith J.L."/>
            <person name="Gerwick L."/>
            <person name="Gerwick W.H."/>
        </authorList>
    </citation>
    <scope>NUCLEOTIDE SEQUENCE [LARGE SCALE GENOMIC DNA]</scope>
    <source>
        <strain evidence="2 3">PAB10Feb10-1</strain>
    </source>
</reference>
<evidence type="ECO:0000313" key="3">
    <source>
        <dbReference type="Proteomes" id="UP000269154"/>
    </source>
</evidence>
<comment type="caution">
    <text evidence="2">The sequence shown here is derived from an EMBL/GenBank/DDBJ whole genome shotgun (WGS) entry which is preliminary data.</text>
</comment>
<evidence type="ECO:0000313" key="2">
    <source>
        <dbReference type="EMBL" id="RQH49900.1"/>
    </source>
</evidence>
<dbReference type="EMBL" id="RCBY01000025">
    <property type="protein sequence ID" value="RQH49900.1"/>
    <property type="molecule type" value="Genomic_DNA"/>
</dbReference>
<name>A0A3N6PGA3_9CYAN</name>
<dbReference type="OrthoDB" id="4640328at2"/>